<evidence type="ECO:0000256" key="3">
    <source>
        <dbReference type="ARBA" id="ARBA00023015"/>
    </source>
</evidence>
<dbReference type="EMBL" id="PKPP01007224">
    <property type="protein sequence ID" value="PWA54007.1"/>
    <property type="molecule type" value="Genomic_DNA"/>
</dbReference>
<evidence type="ECO:0000313" key="6">
    <source>
        <dbReference type="EMBL" id="PWA54007.1"/>
    </source>
</evidence>
<gene>
    <name evidence="6" type="ORF">CTI12_AA439440</name>
</gene>
<accession>A0A2U1LYD9</accession>
<keyword evidence="4" id="KW-0804">Transcription</keyword>
<dbReference type="STRING" id="35608.A0A2U1LYD9"/>
<dbReference type="PANTHER" id="PTHR10019">
    <property type="entry name" value="SNF5"/>
    <property type="match status" value="1"/>
</dbReference>
<evidence type="ECO:0000256" key="2">
    <source>
        <dbReference type="ARBA" id="ARBA00010239"/>
    </source>
</evidence>
<dbReference type="GO" id="GO:0000228">
    <property type="term" value="C:nuclear chromosome"/>
    <property type="evidence" value="ECO:0007669"/>
    <property type="project" value="InterPro"/>
</dbReference>
<keyword evidence="3" id="KW-0805">Transcription regulation</keyword>
<comment type="similarity">
    <text evidence="2">Belongs to the SNF5 family.</text>
</comment>
<dbReference type="AlphaFoldDB" id="A0A2U1LYD9"/>
<evidence type="ECO:0000256" key="4">
    <source>
        <dbReference type="ARBA" id="ARBA00023163"/>
    </source>
</evidence>
<dbReference type="InterPro" id="IPR006939">
    <property type="entry name" value="SNF5"/>
</dbReference>
<sequence length="240" mass="27482">MYKTKPHPGWGSLRNPTVKFRIPTAENLVPIRLDIDIEGQRYRDTFTWNPTDPESDVTMFAKRTVKDLKLPPTFIAQIYQSIQSQLNEFKSYEGQDMHTGEKIVPIKLDLRVNHTLIKDQFLWDMNNFESDPEEFARIFCEDMGIKDPEVGPAIAFAIREQLCEIAIQGVASARETKIHKKGRRGAEPLSKSSVGASETTLKLFGTRSSGIRKRREWDLYEPVVDILSKEEVEALEAREA</sequence>
<protein>
    <submittedName>
        <fullName evidence="6">SNF5/SMARCB1/INI1-like protein</fullName>
    </submittedName>
</protein>
<proteinExistence type="inferred from homology"/>
<dbReference type="Pfam" id="PF04855">
    <property type="entry name" value="SNF5"/>
    <property type="match status" value="1"/>
</dbReference>
<keyword evidence="5" id="KW-0539">Nucleus</keyword>
<evidence type="ECO:0000256" key="5">
    <source>
        <dbReference type="ARBA" id="ARBA00023242"/>
    </source>
</evidence>
<name>A0A2U1LYD9_ARTAN</name>
<evidence type="ECO:0000256" key="1">
    <source>
        <dbReference type="ARBA" id="ARBA00004123"/>
    </source>
</evidence>
<comment type="caution">
    <text evidence="6">The sequence shown here is derived from an EMBL/GenBank/DDBJ whole genome shotgun (WGS) entry which is preliminary data.</text>
</comment>
<dbReference type="Proteomes" id="UP000245207">
    <property type="component" value="Unassembled WGS sequence"/>
</dbReference>
<keyword evidence="7" id="KW-1185">Reference proteome</keyword>
<evidence type="ECO:0000313" key="7">
    <source>
        <dbReference type="Proteomes" id="UP000245207"/>
    </source>
</evidence>
<organism evidence="6 7">
    <name type="scientific">Artemisia annua</name>
    <name type="common">Sweet wormwood</name>
    <dbReference type="NCBI Taxonomy" id="35608"/>
    <lineage>
        <taxon>Eukaryota</taxon>
        <taxon>Viridiplantae</taxon>
        <taxon>Streptophyta</taxon>
        <taxon>Embryophyta</taxon>
        <taxon>Tracheophyta</taxon>
        <taxon>Spermatophyta</taxon>
        <taxon>Magnoliopsida</taxon>
        <taxon>eudicotyledons</taxon>
        <taxon>Gunneridae</taxon>
        <taxon>Pentapetalae</taxon>
        <taxon>asterids</taxon>
        <taxon>campanulids</taxon>
        <taxon>Asterales</taxon>
        <taxon>Asteraceae</taxon>
        <taxon>Asteroideae</taxon>
        <taxon>Anthemideae</taxon>
        <taxon>Artemisiinae</taxon>
        <taxon>Artemisia</taxon>
    </lineage>
</organism>
<reference evidence="6 7" key="1">
    <citation type="journal article" date="2018" name="Mol. Plant">
        <title>The genome of Artemisia annua provides insight into the evolution of Asteraceae family and artemisinin biosynthesis.</title>
        <authorList>
            <person name="Shen Q."/>
            <person name="Zhang L."/>
            <person name="Liao Z."/>
            <person name="Wang S."/>
            <person name="Yan T."/>
            <person name="Shi P."/>
            <person name="Liu M."/>
            <person name="Fu X."/>
            <person name="Pan Q."/>
            <person name="Wang Y."/>
            <person name="Lv Z."/>
            <person name="Lu X."/>
            <person name="Zhang F."/>
            <person name="Jiang W."/>
            <person name="Ma Y."/>
            <person name="Chen M."/>
            <person name="Hao X."/>
            <person name="Li L."/>
            <person name="Tang Y."/>
            <person name="Lv G."/>
            <person name="Zhou Y."/>
            <person name="Sun X."/>
            <person name="Brodelius P.E."/>
            <person name="Rose J.K.C."/>
            <person name="Tang K."/>
        </authorList>
    </citation>
    <scope>NUCLEOTIDE SEQUENCE [LARGE SCALE GENOMIC DNA]</scope>
    <source>
        <strain evidence="7">cv. Huhao1</strain>
        <tissue evidence="6">Leaf</tissue>
    </source>
</reference>
<comment type="subcellular location">
    <subcellularLocation>
        <location evidence="1">Nucleus</location>
    </subcellularLocation>
</comment>
<dbReference type="OrthoDB" id="515064at2759"/>
<dbReference type="GO" id="GO:0006338">
    <property type="term" value="P:chromatin remodeling"/>
    <property type="evidence" value="ECO:0007669"/>
    <property type="project" value="InterPro"/>
</dbReference>